<evidence type="ECO:0000256" key="1">
    <source>
        <dbReference type="ARBA" id="ARBA00004141"/>
    </source>
</evidence>
<dbReference type="GO" id="GO:0035869">
    <property type="term" value="C:ciliary transition zone"/>
    <property type="evidence" value="ECO:0007669"/>
    <property type="project" value="TreeGrafter"/>
</dbReference>
<evidence type="ECO:0000313" key="6">
    <source>
        <dbReference type="EnsemblMetazoa" id="XP_014245201.1"/>
    </source>
</evidence>
<comment type="subcellular location">
    <subcellularLocation>
        <location evidence="1">Membrane</location>
        <topology evidence="1">Multi-pass membrane protein</topology>
    </subcellularLocation>
</comment>
<name>A0A8I6TF08_CIMLE</name>
<dbReference type="GeneID" id="106664222"/>
<dbReference type="GO" id="GO:0016020">
    <property type="term" value="C:membrane"/>
    <property type="evidence" value="ECO:0007669"/>
    <property type="project" value="UniProtKB-SubCell"/>
</dbReference>
<feature type="transmembrane region" description="Helical" evidence="5">
    <location>
        <begin position="139"/>
        <end position="160"/>
    </location>
</feature>
<evidence type="ECO:0008006" key="8">
    <source>
        <dbReference type="Google" id="ProtNLM"/>
    </source>
</evidence>
<reference evidence="6" key="1">
    <citation type="submission" date="2022-01" db="UniProtKB">
        <authorList>
            <consortium name="EnsemblMetazoa"/>
        </authorList>
    </citation>
    <scope>IDENTIFICATION</scope>
</reference>
<evidence type="ECO:0000256" key="3">
    <source>
        <dbReference type="ARBA" id="ARBA00022989"/>
    </source>
</evidence>
<keyword evidence="7" id="KW-1185">Reference proteome</keyword>
<feature type="transmembrane region" description="Helical" evidence="5">
    <location>
        <begin position="73"/>
        <end position="91"/>
    </location>
</feature>
<evidence type="ECO:0000256" key="4">
    <source>
        <dbReference type="ARBA" id="ARBA00023136"/>
    </source>
</evidence>
<dbReference type="PANTHER" id="PTHR13531:SF6">
    <property type="entry name" value="TMEM (HUMAN TRANSMEMBRANE PROTEIN) HOMOLOG"/>
    <property type="match status" value="1"/>
</dbReference>
<evidence type="ECO:0000313" key="7">
    <source>
        <dbReference type="Proteomes" id="UP000494040"/>
    </source>
</evidence>
<dbReference type="AlphaFoldDB" id="A0A8I6TF08"/>
<dbReference type="OrthoDB" id="311720at2759"/>
<dbReference type="PANTHER" id="PTHR13531">
    <property type="entry name" value="GEO07735P1-RELATED-RELATED"/>
    <property type="match status" value="1"/>
</dbReference>
<dbReference type="GO" id="GO:1905515">
    <property type="term" value="P:non-motile cilium assembly"/>
    <property type="evidence" value="ECO:0007669"/>
    <property type="project" value="TreeGrafter"/>
</dbReference>
<dbReference type="InterPro" id="IPR019184">
    <property type="entry name" value="Uncharacterised_TM-17"/>
</dbReference>
<dbReference type="EnsemblMetazoa" id="XM_014389715.2">
    <property type="protein sequence ID" value="XP_014245201.1"/>
    <property type="gene ID" value="LOC106664222"/>
</dbReference>
<organism evidence="6 7">
    <name type="scientific">Cimex lectularius</name>
    <name type="common">Bed bug</name>
    <name type="synonym">Acanthia lectularia</name>
    <dbReference type="NCBI Taxonomy" id="79782"/>
    <lineage>
        <taxon>Eukaryota</taxon>
        <taxon>Metazoa</taxon>
        <taxon>Ecdysozoa</taxon>
        <taxon>Arthropoda</taxon>
        <taxon>Hexapoda</taxon>
        <taxon>Insecta</taxon>
        <taxon>Pterygota</taxon>
        <taxon>Neoptera</taxon>
        <taxon>Paraneoptera</taxon>
        <taxon>Hemiptera</taxon>
        <taxon>Heteroptera</taxon>
        <taxon>Panheteroptera</taxon>
        <taxon>Cimicomorpha</taxon>
        <taxon>Cimicidae</taxon>
        <taxon>Cimex</taxon>
    </lineage>
</organism>
<evidence type="ECO:0000256" key="5">
    <source>
        <dbReference type="SAM" id="Phobius"/>
    </source>
</evidence>
<dbReference type="KEGG" id="clec:106664222"/>
<proteinExistence type="predicted"/>
<protein>
    <recommendedName>
        <fullName evidence="8">Transmembrane protein 17</fullName>
    </recommendedName>
</protein>
<dbReference type="RefSeq" id="XP_014245201.1">
    <property type="nucleotide sequence ID" value="XM_014389715.2"/>
</dbReference>
<keyword evidence="3 5" id="KW-1133">Transmembrane helix</keyword>
<keyword evidence="2 5" id="KW-0812">Transmembrane</keyword>
<accession>A0A8I6TF08</accession>
<feature type="transmembrane region" description="Helical" evidence="5">
    <location>
        <begin position="45"/>
        <end position="67"/>
    </location>
</feature>
<sequence length="186" mass="21776">MWRERVTSVSEHIFPGLSIYKNVEHENWRKLGSEVLSHFPLQITLYFNVIFFPFWVIVMLAMLPLKYSKLSGLFQFLLVLTLASSIVIEFVRLYMGFIGNLKEKIPEIASFWLISVLLQTPLQFFLLLCFKLNPSILETIMQCIMCIFLITQLIFGFLALRRSAKQSAKAFHLSNFQYIDTMAEYK</sequence>
<dbReference type="Pfam" id="PF09799">
    <property type="entry name" value="Transmemb_17"/>
    <property type="match status" value="1"/>
</dbReference>
<dbReference type="OMA" id="LWWVSCI"/>
<evidence type="ECO:0000256" key="2">
    <source>
        <dbReference type="ARBA" id="ARBA00022692"/>
    </source>
</evidence>
<feature type="transmembrane region" description="Helical" evidence="5">
    <location>
        <begin position="111"/>
        <end position="133"/>
    </location>
</feature>
<keyword evidence="4 5" id="KW-0472">Membrane</keyword>
<dbReference type="Proteomes" id="UP000494040">
    <property type="component" value="Unassembled WGS sequence"/>
</dbReference>